<keyword evidence="5" id="KW-1185">Reference proteome</keyword>
<dbReference type="GO" id="GO:0009341">
    <property type="term" value="C:beta-galactosidase complex"/>
    <property type="evidence" value="ECO:0007669"/>
    <property type="project" value="InterPro"/>
</dbReference>
<proteinExistence type="predicted"/>
<evidence type="ECO:0000259" key="3">
    <source>
        <dbReference type="Pfam" id="PF02449"/>
    </source>
</evidence>
<dbReference type="OrthoDB" id="9801493at2"/>
<dbReference type="InterPro" id="IPR017853">
    <property type="entry name" value="GH"/>
</dbReference>
<organism evidence="4 5">
    <name type="scientific">Tengunoibacter tsumagoiensis</name>
    <dbReference type="NCBI Taxonomy" id="2014871"/>
    <lineage>
        <taxon>Bacteria</taxon>
        <taxon>Bacillati</taxon>
        <taxon>Chloroflexota</taxon>
        <taxon>Ktedonobacteria</taxon>
        <taxon>Ktedonobacterales</taxon>
        <taxon>Dictyobacteraceae</taxon>
        <taxon>Tengunoibacter</taxon>
    </lineage>
</organism>
<evidence type="ECO:0000313" key="5">
    <source>
        <dbReference type="Proteomes" id="UP000287352"/>
    </source>
</evidence>
<accession>A0A401ZY31</accession>
<dbReference type="EMBL" id="BIFR01000001">
    <property type="protein sequence ID" value="GCE11749.1"/>
    <property type="molecule type" value="Genomic_DNA"/>
</dbReference>
<evidence type="ECO:0000256" key="1">
    <source>
        <dbReference type="ARBA" id="ARBA00022801"/>
    </source>
</evidence>
<protein>
    <recommendedName>
        <fullName evidence="3">Glycoside hydrolase family 42 N-terminal domain-containing protein</fullName>
    </recommendedName>
</protein>
<evidence type="ECO:0000313" key="4">
    <source>
        <dbReference type="EMBL" id="GCE11749.1"/>
    </source>
</evidence>
<keyword evidence="1" id="KW-0378">Hydrolase</keyword>
<dbReference type="Proteomes" id="UP000287352">
    <property type="component" value="Unassembled WGS sequence"/>
</dbReference>
<dbReference type="GO" id="GO:0004565">
    <property type="term" value="F:beta-galactosidase activity"/>
    <property type="evidence" value="ECO:0007669"/>
    <property type="project" value="InterPro"/>
</dbReference>
<dbReference type="PANTHER" id="PTHR31451">
    <property type="match status" value="1"/>
</dbReference>
<evidence type="ECO:0000256" key="2">
    <source>
        <dbReference type="ARBA" id="ARBA00023295"/>
    </source>
</evidence>
<dbReference type="RefSeq" id="WP_126579429.1">
    <property type="nucleotide sequence ID" value="NZ_BIFR01000001.1"/>
</dbReference>
<dbReference type="AlphaFoldDB" id="A0A401ZY31"/>
<dbReference type="GO" id="GO:0005975">
    <property type="term" value="P:carbohydrate metabolic process"/>
    <property type="evidence" value="ECO:0007669"/>
    <property type="project" value="InterPro"/>
</dbReference>
<comment type="caution">
    <text evidence="4">The sequence shown here is derived from an EMBL/GenBank/DDBJ whole genome shotgun (WGS) entry which is preliminary data.</text>
</comment>
<sequence>MTFTLGVNYWPRKKAMYWWKAFDRAEVASEFAEIAALKLQVARIFLFWEDFQPSPEKINPQALIDLGVVLDTAQAIGIKVMPTFFTGHMSGANWWPSWALLDREQEVFVRRCISDGKETTRAGRDPYTDPLMLDAELRLVKAVCGRYGEHPAIYSWNFSNEPDIFYQPKSFQDSARWNALLTKEVRKYSTRPTSAGIHQPAVAEYTGFRPDYLAPANDYLSMHGYSIFYPGTAISDPLNSNLIPFTNLVTEALGGKPVLFEEFGYSSSEHGDVSVFKPKPFSNGGKVFVASDVDGGRYYQEVLEKLALCGSLGAFGWDFSDYDPSLWGLPPLDLYEHERFFGLTRYDGTVKPSGLAMRAFAERIEAGELPRRVFGPLTLDPDHWYTNPEKHFAQLFAEWNQRLNNYTMNSSAFLGAK</sequence>
<reference evidence="5" key="1">
    <citation type="submission" date="2018-12" db="EMBL/GenBank/DDBJ databases">
        <title>Tengunoibacter tsumagoiensis gen. nov., sp. nov., Dictyobacter kobayashii sp. nov., D. alpinus sp. nov., and D. joshuensis sp. nov. and description of Dictyobacteraceae fam. nov. within the order Ktedonobacterales isolated from Tengu-no-mugimeshi.</title>
        <authorList>
            <person name="Wang C.M."/>
            <person name="Zheng Y."/>
            <person name="Sakai Y."/>
            <person name="Toyoda A."/>
            <person name="Minakuchi Y."/>
            <person name="Abe K."/>
            <person name="Yokota A."/>
            <person name="Yabe S."/>
        </authorList>
    </citation>
    <scope>NUCLEOTIDE SEQUENCE [LARGE SCALE GENOMIC DNA]</scope>
    <source>
        <strain evidence="5">Uno3</strain>
    </source>
</reference>
<gene>
    <name evidence="4" type="ORF">KTT_16080</name>
</gene>
<dbReference type="InterPro" id="IPR045053">
    <property type="entry name" value="MAN-like"/>
</dbReference>
<dbReference type="Gene3D" id="3.20.20.80">
    <property type="entry name" value="Glycosidases"/>
    <property type="match status" value="1"/>
</dbReference>
<dbReference type="SUPFAM" id="SSF51445">
    <property type="entry name" value="(Trans)glycosidases"/>
    <property type="match status" value="1"/>
</dbReference>
<keyword evidence="2" id="KW-0326">Glycosidase</keyword>
<dbReference type="Pfam" id="PF02449">
    <property type="entry name" value="Glyco_hydro_42"/>
    <property type="match status" value="1"/>
</dbReference>
<name>A0A401ZY31_9CHLR</name>
<feature type="domain" description="Glycoside hydrolase family 42 N-terminal" evidence="3">
    <location>
        <begin position="21"/>
        <end position="171"/>
    </location>
</feature>
<dbReference type="InterPro" id="IPR013529">
    <property type="entry name" value="Glyco_hydro_42_N"/>
</dbReference>